<dbReference type="Pfam" id="PF00459">
    <property type="entry name" value="Inositol_P"/>
    <property type="match status" value="1"/>
</dbReference>
<dbReference type="NCBIfam" id="TIGR02067">
    <property type="entry name" value="his_9_HisN"/>
    <property type="match status" value="1"/>
</dbReference>
<evidence type="ECO:0000256" key="10">
    <source>
        <dbReference type="ARBA" id="ARBA00049158"/>
    </source>
</evidence>
<evidence type="ECO:0000256" key="6">
    <source>
        <dbReference type="ARBA" id="ARBA00022723"/>
    </source>
</evidence>
<feature type="binding site" evidence="12">
    <location>
        <position position="89"/>
    </location>
    <ligand>
        <name>Mg(2+)</name>
        <dbReference type="ChEBI" id="CHEBI:18420"/>
        <label>1</label>
        <note>catalytic</note>
    </ligand>
</feature>
<accession>A0A7C4LM36</accession>
<dbReference type="Gene3D" id="3.30.540.10">
    <property type="entry name" value="Fructose-1,6-Bisphosphatase, subunit A, domain 1"/>
    <property type="match status" value="1"/>
</dbReference>
<keyword evidence="5" id="KW-0028">Amino-acid biosynthesis</keyword>
<evidence type="ECO:0000256" key="9">
    <source>
        <dbReference type="ARBA" id="ARBA00023102"/>
    </source>
</evidence>
<dbReference type="PROSITE" id="PS00629">
    <property type="entry name" value="IMP_1"/>
    <property type="match status" value="1"/>
</dbReference>
<dbReference type="CDD" id="cd01641">
    <property type="entry name" value="Bacterial_IMPase_like_1"/>
    <property type="match status" value="1"/>
</dbReference>
<keyword evidence="8 12" id="KW-0460">Magnesium</keyword>
<evidence type="ECO:0000256" key="11">
    <source>
        <dbReference type="NCBIfam" id="TIGR02067"/>
    </source>
</evidence>
<keyword evidence="6 12" id="KW-0479">Metal-binding</keyword>
<evidence type="ECO:0000256" key="12">
    <source>
        <dbReference type="PIRSR" id="PIRSR600760-2"/>
    </source>
</evidence>
<organism evidence="13">
    <name type="scientific">Schlesneria paludicola</name>
    <dbReference type="NCBI Taxonomy" id="360056"/>
    <lineage>
        <taxon>Bacteria</taxon>
        <taxon>Pseudomonadati</taxon>
        <taxon>Planctomycetota</taxon>
        <taxon>Planctomycetia</taxon>
        <taxon>Planctomycetales</taxon>
        <taxon>Planctomycetaceae</taxon>
        <taxon>Schlesneria</taxon>
    </lineage>
</organism>
<evidence type="ECO:0000313" key="13">
    <source>
        <dbReference type="EMBL" id="HGT40372.1"/>
    </source>
</evidence>
<dbReference type="PANTHER" id="PTHR43200:SF6">
    <property type="entry name" value="3'(2'),5'-BISPHOSPHATE NUCLEOTIDASE"/>
    <property type="match status" value="1"/>
</dbReference>
<comment type="pathway">
    <text evidence="2">Amino-acid biosynthesis; L-histidine biosynthesis; L-histidine from 5-phospho-alpha-D-ribose 1-diphosphate: step 8/9.</text>
</comment>
<name>A0A7C4LM36_9PLAN</name>
<protein>
    <recommendedName>
        <fullName evidence="4 11">Histidinol-phosphatase</fullName>
        <ecNumber evidence="4 11">3.1.3.15</ecNumber>
    </recommendedName>
</protein>
<dbReference type="SUPFAM" id="SSF56655">
    <property type="entry name" value="Carbohydrate phosphatase"/>
    <property type="match status" value="1"/>
</dbReference>
<evidence type="ECO:0000256" key="3">
    <source>
        <dbReference type="ARBA" id="ARBA00009759"/>
    </source>
</evidence>
<dbReference type="FunFam" id="3.30.540.10:FF:000003">
    <property type="entry name" value="Inositol-1-monophosphatase"/>
    <property type="match status" value="1"/>
</dbReference>
<feature type="binding site" evidence="12">
    <location>
        <position position="73"/>
    </location>
    <ligand>
        <name>Mg(2+)</name>
        <dbReference type="ChEBI" id="CHEBI:18420"/>
        <label>1</label>
        <note>catalytic</note>
    </ligand>
</feature>
<dbReference type="Gene3D" id="3.40.190.80">
    <property type="match status" value="1"/>
</dbReference>
<comment type="similarity">
    <text evidence="3">Belongs to the inositol monophosphatase superfamily.</text>
</comment>
<evidence type="ECO:0000256" key="5">
    <source>
        <dbReference type="ARBA" id="ARBA00022605"/>
    </source>
</evidence>
<evidence type="ECO:0000256" key="8">
    <source>
        <dbReference type="ARBA" id="ARBA00022842"/>
    </source>
</evidence>
<gene>
    <name evidence="13" type="primary">hisN</name>
    <name evidence="13" type="ORF">ENS64_14090</name>
</gene>
<evidence type="ECO:0000256" key="1">
    <source>
        <dbReference type="ARBA" id="ARBA00001946"/>
    </source>
</evidence>
<evidence type="ECO:0000256" key="4">
    <source>
        <dbReference type="ARBA" id="ARBA00013085"/>
    </source>
</evidence>
<keyword evidence="9" id="KW-0368">Histidine biosynthesis</keyword>
<feature type="binding site" evidence="12">
    <location>
        <position position="219"/>
    </location>
    <ligand>
        <name>Mg(2+)</name>
        <dbReference type="ChEBI" id="CHEBI:18420"/>
        <label>1</label>
        <note>catalytic</note>
    </ligand>
</feature>
<comment type="cofactor">
    <cofactor evidence="1 12">
        <name>Mg(2+)</name>
        <dbReference type="ChEBI" id="CHEBI:18420"/>
    </cofactor>
</comment>
<keyword evidence="7 13" id="KW-0378">Hydrolase</keyword>
<dbReference type="InterPro" id="IPR020583">
    <property type="entry name" value="Inositol_monoP_metal-BS"/>
</dbReference>
<dbReference type="PANTHER" id="PTHR43200">
    <property type="entry name" value="PHOSPHATASE"/>
    <property type="match status" value="1"/>
</dbReference>
<dbReference type="GO" id="GO:0046872">
    <property type="term" value="F:metal ion binding"/>
    <property type="evidence" value="ECO:0007669"/>
    <property type="project" value="UniProtKB-KW"/>
</dbReference>
<sequence>MTPTPAELQRRLEFALEVAREASGLILRYYQRPELAVERKADESPVTAADRGAEELIRARLAEAFPEDGVLGEEFPEQPGRSGLRWILDPVDGTKSFVHGVPLFGTLIGVEYAGECLVGVCRFPALDEVVYAARGAGAWWQRGSASPRPARVSSVTRLSDALFCQTNFLRWETVGRWRALLDLLRKVGLARGWGDCFGHVLVATGRAEIMVDPALNPWDAAALVPILTEAGGCFVDWQGNTTIYGGNGISVVPALKDEVLRILAQAD</sequence>
<dbReference type="InterPro" id="IPR000760">
    <property type="entry name" value="Inositol_monophosphatase-like"/>
</dbReference>
<proteinExistence type="inferred from homology"/>
<dbReference type="InterPro" id="IPR011809">
    <property type="entry name" value="His_9_proposed"/>
</dbReference>
<comment type="caution">
    <text evidence="13">The sequence shown here is derived from an EMBL/GenBank/DDBJ whole genome shotgun (WGS) entry which is preliminary data.</text>
</comment>
<reference evidence="13" key="1">
    <citation type="journal article" date="2020" name="mSystems">
        <title>Genome- and Community-Level Interaction Insights into Carbon Utilization and Element Cycling Functions of Hydrothermarchaeota in Hydrothermal Sediment.</title>
        <authorList>
            <person name="Zhou Z."/>
            <person name="Liu Y."/>
            <person name="Xu W."/>
            <person name="Pan J."/>
            <person name="Luo Z.H."/>
            <person name="Li M."/>
        </authorList>
    </citation>
    <scope>NUCLEOTIDE SEQUENCE [LARGE SCALE GENOMIC DNA]</scope>
    <source>
        <strain evidence="13">SpSt-508</strain>
    </source>
</reference>
<feature type="binding site" evidence="12">
    <location>
        <position position="92"/>
    </location>
    <ligand>
        <name>Mg(2+)</name>
        <dbReference type="ChEBI" id="CHEBI:18420"/>
        <label>1</label>
        <note>catalytic</note>
    </ligand>
</feature>
<dbReference type="UniPathway" id="UPA00031">
    <property type="reaction ID" value="UER00013"/>
</dbReference>
<dbReference type="GO" id="GO:0004401">
    <property type="term" value="F:histidinol-phosphatase activity"/>
    <property type="evidence" value="ECO:0007669"/>
    <property type="project" value="UniProtKB-UniRule"/>
</dbReference>
<dbReference type="EMBL" id="DSVQ01000016">
    <property type="protein sequence ID" value="HGT40372.1"/>
    <property type="molecule type" value="Genomic_DNA"/>
</dbReference>
<dbReference type="GO" id="GO:0000105">
    <property type="term" value="P:L-histidine biosynthetic process"/>
    <property type="evidence" value="ECO:0007669"/>
    <property type="project" value="UniProtKB-UniRule"/>
</dbReference>
<evidence type="ECO:0000256" key="2">
    <source>
        <dbReference type="ARBA" id="ARBA00004970"/>
    </source>
</evidence>
<dbReference type="AlphaFoldDB" id="A0A7C4LM36"/>
<dbReference type="PRINTS" id="PR00377">
    <property type="entry name" value="IMPHPHTASES"/>
</dbReference>
<comment type="catalytic activity">
    <reaction evidence="10">
        <text>L-histidinol phosphate + H2O = L-histidinol + phosphate</text>
        <dbReference type="Rhea" id="RHEA:14465"/>
        <dbReference type="ChEBI" id="CHEBI:15377"/>
        <dbReference type="ChEBI" id="CHEBI:43474"/>
        <dbReference type="ChEBI" id="CHEBI:57699"/>
        <dbReference type="ChEBI" id="CHEBI:57980"/>
        <dbReference type="EC" id="3.1.3.15"/>
    </reaction>
</comment>
<dbReference type="InterPro" id="IPR051090">
    <property type="entry name" value="Inositol_monoP_superfamily"/>
</dbReference>
<evidence type="ECO:0000256" key="7">
    <source>
        <dbReference type="ARBA" id="ARBA00022801"/>
    </source>
</evidence>
<dbReference type="EC" id="3.1.3.15" evidence="4 11"/>